<reference evidence="1 2" key="1">
    <citation type="journal article" date="2013" name="PLoS Genet.">
        <title>The genome and development-dependent transcriptomes of Pyronema confluens: a window into fungal evolution.</title>
        <authorList>
            <person name="Traeger S."/>
            <person name="Altegoer F."/>
            <person name="Freitag M."/>
            <person name="Gabaldon T."/>
            <person name="Kempken F."/>
            <person name="Kumar A."/>
            <person name="Marcet-Houben M."/>
            <person name="Poggeler S."/>
            <person name="Stajich J.E."/>
            <person name="Nowrousian M."/>
        </authorList>
    </citation>
    <scope>NUCLEOTIDE SEQUENCE [LARGE SCALE GENOMIC DNA]</scope>
    <source>
        <strain evidence="2">CBS 100304</strain>
        <tissue evidence="1">Vegetative mycelium</tissue>
    </source>
</reference>
<name>U4L5Y1_PYROM</name>
<dbReference type="EMBL" id="HF935720">
    <property type="protein sequence ID" value="CCX12611.1"/>
    <property type="molecule type" value="Genomic_DNA"/>
</dbReference>
<dbReference type="AlphaFoldDB" id="U4L5Y1"/>
<evidence type="ECO:0000313" key="1">
    <source>
        <dbReference type="EMBL" id="CCX12611.1"/>
    </source>
</evidence>
<sequence>MKDTAKDPVNNKDTGNNRFTVEKAVVIKHESPGPSLASPPPSPAEETKKFWLVESKPAEESVLGRPSGSVNAAAKNFQTDLSGISRYEKQRFWGWLCDEDGLVDVTETEEHQIHQTATRHSKIGGPAKVREWLA</sequence>
<gene>
    <name evidence="1" type="ORF">PCON_12205</name>
</gene>
<accession>U4L5Y1</accession>
<dbReference type="Proteomes" id="UP000018144">
    <property type="component" value="Unassembled WGS sequence"/>
</dbReference>
<evidence type="ECO:0000313" key="2">
    <source>
        <dbReference type="Proteomes" id="UP000018144"/>
    </source>
</evidence>
<proteinExistence type="predicted"/>
<keyword evidence="2" id="KW-1185">Reference proteome</keyword>
<protein>
    <submittedName>
        <fullName evidence="1">Uncharacterized protein</fullName>
    </submittedName>
</protein>
<organism evidence="1 2">
    <name type="scientific">Pyronema omphalodes (strain CBS 100304)</name>
    <name type="common">Pyronema confluens</name>
    <dbReference type="NCBI Taxonomy" id="1076935"/>
    <lineage>
        <taxon>Eukaryota</taxon>
        <taxon>Fungi</taxon>
        <taxon>Dikarya</taxon>
        <taxon>Ascomycota</taxon>
        <taxon>Pezizomycotina</taxon>
        <taxon>Pezizomycetes</taxon>
        <taxon>Pezizales</taxon>
        <taxon>Pyronemataceae</taxon>
        <taxon>Pyronema</taxon>
    </lineage>
</organism>